<proteinExistence type="predicted"/>
<evidence type="ECO:0000313" key="3">
    <source>
        <dbReference type="Proteomes" id="UP000823521"/>
    </source>
</evidence>
<dbReference type="Proteomes" id="UP000823521">
    <property type="component" value="Unassembled WGS sequence"/>
</dbReference>
<accession>A0ABS3W0J0</accession>
<evidence type="ECO:0000256" key="1">
    <source>
        <dbReference type="SAM" id="SignalP"/>
    </source>
</evidence>
<reference evidence="2 3" key="1">
    <citation type="submission" date="2019-12" db="EMBL/GenBank/DDBJ databases">
        <title>Whole genome sequencing of endophytic Actinobacterium Micromonospora sp. MPMI6T.</title>
        <authorList>
            <person name="Evv R."/>
            <person name="Podile A.R."/>
        </authorList>
    </citation>
    <scope>NUCLEOTIDE SEQUENCE [LARGE SCALE GENOMIC DNA]</scope>
    <source>
        <strain evidence="2 3">MPMI6</strain>
    </source>
</reference>
<sequence>MASRPARLTLATSLSCCLGFAAFAGSGAFTRPEVAPTVLPDVVAERAAAARN</sequence>
<comment type="caution">
    <text evidence="2">The sequence shown here is derived from an EMBL/GenBank/DDBJ whole genome shotgun (WGS) entry which is preliminary data.</text>
</comment>
<gene>
    <name evidence="2" type="ORF">GSF22_30625</name>
</gene>
<feature type="non-terminal residue" evidence="2">
    <location>
        <position position="52"/>
    </location>
</feature>
<feature type="chain" id="PRO_5045601021" evidence="1">
    <location>
        <begin position="25"/>
        <end position="52"/>
    </location>
</feature>
<keyword evidence="3" id="KW-1185">Reference proteome</keyword>
<evidence type="ECO:0000313" key="2">
    <source>
        <dbReference type="EMBL" id="MBO4210316.1"/>
    </source>
</evidence>
<protein>
    <submittedName>
        <fullName evidence="2">Uncharacterized protein</fullName>
    </submittedName>
</protein>
<keyword evidence="1" id="KW-0732">Signal</keyword>
<dbReference type="EMBL" id="WVUH01000453">
    <property type="protein sequence ID" value="MBO4210316.1"/>
    <property type="molecule type" value="Genomic_DNA"/>
</dbReference>
<feature type="signal peptide" evidence="1">
    <location>
        <begin position="1"/>
        <end position="24"/>
    </location>
</feature>
<organism evidence="2 3">
    <name type="scientific">Micromonospora echinofusca</name>
    <dbReference type="NCBI Taxonomy" id="47858"/>
    <lineage>
        <taxon>Bacteria</taxon>
        <taxon>Bacillati</taxon>
        <taxon>Actinomycetota</taxon>
        <taxon>Actinomycetes</taxon>
        <taxon>Micromonosporales</taxon>
        <taxon>Micromonosporaceae</taxon>
        <taxon>Micromonospora</taxon>
    </lineage>
</organism>
<name>A0ABS3W0J0_MICEH</name>